<dbReference type="GO" id="GO:0000155">
    <property type="term" value="F:phosphorelay sensor kinase activity"/>
    <property type="evidence" value="ECO:0007669"/>
    <property type="project" value="InterPro"/>
</dbReference>
<dbReference type="CDD" id="cd17546">
    <property type="entry name" value="REC_hyHK_CKI1_RcsC-like"/>
    <property type="match status" value="1"/>
</dbReference>
<dbReference type="Pfam" id="PF00072">
    <property type="entry name" value="Response_reg"/>
    <property type="match status" value="1"/>
</dbReference>
<feature type="non-terminal residue" evidence="6">
    <location>
        <position position="1"/>
    </location>
</feature>
<keyword evidence="7" id="KW-1185">Reference proteome</keyword>
<reference evidence="6 7" key="1">
    <citation type="submission" date="2014-04" db="EMBL/GenBank/DDBJ databases">
        <authorList>
            <consortium name="DOE Joint Genome Institute"/>
            <person name="Kuo A."/>
            <person name="Martino E."/>
            <person name="Perotto S."/>
            <person name="Kohler A."/>
            <person name="Nagy L.G."/>
            <person name="Floudas D."/>
            <person name="Copeland A."/>
            <person name="Barry K.W."/>
            <person name="Cichocki N."/>
            <person name="Veneault-Fourrey C."/>
            <person name="LaButti K."/>
            <person name="Lindquist E.A."/>
            <person name="Lipzen A."/>
            <person name="Lundell T."/>
            <person name="Morin E."/>
            <person name="Murat C."/>
            <person name="Sun H."/>
            <person name="Tunlid A."/>
            <person name="Henrissat B."/>
            <person name="Grigoriev I.V."/>
            <person name="Hibbett D.S."/>
            <person name="Martin F."/>
            <person name="Nordberg H.P."/>
            <person name="Cantor M.N."/>
            <person name="Hua S.X."/>
        </authorList>
    </citation>
    <scope>NUCLEOTIDE SEQUENCE [LARGE SCALE GENOMIC DNA]</scope>
    <source>
        <strain evidence="6 7">Zn</strain>
    </source>
</reference>
<feature type="region of interest" description="Disordered" evidence="3">
    <location>
        <begin position="236"/>
        <end position="285"/>
    </location>
</feature>
<proteinExistence type="predicted"/>
<sequence>AKRRQSSDKVLNIYDESELFSFSSSDISTPQDEVPNEPEVVHDPTLTSLAQLGCFLLDCERSFVSILDNKAQYVIAEATRRVSLNDPVHSGADSAPPTGTPSLDLVWDAGLYALKAFNASDDTRNVSNEHVTLSQDVHIMYDMSLVEGLKGRPYVCGWPHMRFYAAVPIRSQIGIIGIYCVVDKKKKPGLDQEGLESLDRVSSTIVQHLELLKKQYDLRRARGMVRGLGLFVEGKSGCSDQESADQPHPNEKAPTRPPSQDVPGSHGGPVPKATTAPTPSGTVTSNLFSRASSLIRQAIGLDGAMFMDGYSPEPSPSKSAKMSPNGDQKERHLSPSDLLGYSIREHLNVVCTKAAPRQSTLPRTTLQALLRDYWQGLIFFFDEDGFLLGISRPGEDLVDNTTETFKEFQNETKRAWVREILNICPGARTIVFFPLWDPQRDRWSIGGLAWLNTPSGTLQVDEITYLTAFGRCVMNEKSRLAAITAGRTKANFISSVSHELRSPLHGVLASAEALQDTSTNYTQDDLIRTITVCGEVLLDTMDQILDYAKTSKSSDSILSRTTNRSRDSVETLAGEVSGFNLGILVETVVEGIFAGHSFRRSTDSITIAASLANIMIIISIEWRESWTFESHVGGWKRIVMNLFGNALKYTKSGFVHVSLRVDHDPTPESSTREIITLQIEDSGKGISQSYLKHRMFCPFAQEDPMSVGTGLGLSIVRQLVKELGGNIGIQSEEGCGTTVRVTAPVEPCDKTAETLFPDSSSMLSDIRSRCQGLSLCLVGFEEQQINKDETSNESLTPNTKRVSALRSSLISYASDWLGMNITEASSLKKGEGDVVIGLQSRFNLNASWTKSPPLLIFEDDPLNAHFRHVQGITVLTQPVGPQKLARVLGKCLQHKDSVEDFSAFQKLSRPRTLPAEAILPQDLPEDTSKMPDNELNLFTKRSILTRTRQGAHPTELNSSLIHPPISNSDEITQFSEVTMPRRSRVLLVEDCITNLTILSRYMNKQKEEYITAGDGLEAFEKYQTAPKSFKVIFMDIAMPVMDGLLSSRKIRDFELEHSFPRTRIVAMTCFSSVETQAEAFSSGMDMFLIKPVPMKALKPVLGMDPDDFPAG</sequence>
<feature type="region of interest" description="Disordered" evidence="3">
    <location>
        <begin position="306"/>
        <end position="334"/>
    </location>
</feature>
<evidence type="ECO:0000256" key="3">
    <source>
        <dbReference type="SAM" id="MobiDB-lite"/>
    </source>
</evidence>
<dbReference type="InParanoid" id="A0A0C3GIJ7"/>
<dbReference type="InterPro" id="IPR004358">
    <property type="entry name" value="Sig_transdc_His_kin-like_C"/>
</dbReference>
<dbReference type="PROSITE" id="PS50109">
    <property type="entry name" value="HIS_KIN"/>
    <property type="match status" value="1"/>
</dbReference>
<accession>A0A0C3GIJ7</accession>
<dbReference type="STRING" id="913774.A0A0C3GIJ7"/>
<dbReference type="SMART" id="SM00387">
    <property type="entry name" value="HATPase_c"/>
    <property type="match status" value="1"/>
</dbReference>
<feature type="compositionally biased region" description="Polar residues" evidence="3">
    <location>
        <begin position="275"/>
        <end position="285"/>
    </location>
</feature>
<dbReference type="SMART" id="SM00388">
    <property type="entry name" value="HisKA"/>
    <property type="match status" value="1"/>
</dbReference>
<dbReference type="SMART" id="SM00448">
    <property type="entry name" value="REC"/>
    <property type="match status" value="1"/>
</dbReference>
<dbReference type="InterPro" id="IPR036097">
    <property type="entry name" value="HisK_dim/P_sf"/>
</dbReference>
<evidence type="ECO:0000256" key="1">
    <source>
        <dbReference type="ARBA" id="ARBA00022553"/>
    </source>
</evidence>
<name>A0A0C3GIJ7_OIDMZ</name>
<dbReference type="Gene3D" id="3.30.565.10">
    <property type="entry name" value="Histidine kinase-like ATPase, C-terminal domain"/>
    <property type="match status" value="1"/>
</dbReference>
<reference evidence="7" key="2">
    <citation type="submission" date="2015-01" db="EMBL/GenBank/DDBJ databases">
        <title>Evolutionary Origins and Diversification of the Mycorrhizal Mutualists.</title>
        <authorList>
            <consortium name="DOE Joint Genome Institute"/>
            <consortium name="Mycorrhizal Genomics Consortium"/>
            <person name="Kohler A."/>
            <person name="Kuo A."/>
            <person name="Nagy L.G."/>
            <person name="Floudas D."/>
            <person name="Copeland A."/>
            <person name="Barry K.W."/>
            <person name="Cichocki N."/>
            <person name="Veneault-Fourrey C."/>
            <person name="LaButti K."/>
            <person name="Lindquist E.A."/>
            <person name="Lipzen A."/>
            <person name="Lundell T."/>
            <person name="Morin E."/>
            <person name="Murat C."/>
            <person name="Riley R."/>
            <person name="Ohm R."/>
            <person name="Sun H."/>
            <person name="Tunlid A."/>
            <person name="Henrissat B."/>
            <person name="Grigoriev I.V."/>
            <person name="Hibbett D.S."/>
            <person name="Martin F."/>
        </authorList>
    </citation>
    <scope>NUCLEOTIDE SEQUENCE [LARGE SCALE GENOMIC DNA]</scope>
    <source>
        <strain evidence="7">Zn</strain>
    </source>
</reference>
<evidence type="ECO:0008006" key="8">
    <source>
        <dbReference type="Google" id="ProtNLM"/>
    </source>
</evidence>
<dbReference type="Pfam" id="PF02518">
    <property type="entry name" value="HATPase_c"/>
    <property type="match status" value="1"/>
</dbReference>
<dbReference type="SUPFAM" id="SSF52172">
    <property type="entry name" value="CheY-like"/>
    <property type="match status" value="1"/>
</dbReference>
<dbReference type="Proteomes" id="UP000054321">
    <property type="component" value="Unassembled WGS sequence"/>
</dbReference>
<feature type="modified residue" description="4-aspartylphosphate" evidence="2">
    <location>
        <position position="1035"/>
    </location>
</feature>
<feature type="domain" description="Histidine kinase" evidence="4">
    <location>
        <begin position="495"/>
        <end position="747"/>
    </location>
</feature>
<dbReference type="EMBL" id="KN832885">
    <property type="protein sequence ID" value="KIM95970.1"/>
    <property type="molecule type" value="Genomic_DNA"/>
</dbReference>
<evidence type="ECO:0000256" key="2">
    <source>
        <dbReference type="PROSITE-ProRule" id="PRU00169"/>
    </source>
</evidence>
<gene>
    <name evidence="6" type="ORF">OIDMADRAFT_133008</name>
</gene>
<feature type="domain" description="Response regulatory" evidence="5">
    <location>
        <begin position="984"/>
        <end position="1105"/>
    </location>
</feature>
<evidence type="ECO:0000259" key="5">
    <source>
        <dbReference type="PROSITE" id="PS50110"/>
    </source>
</evidence>
<dbReference type="InterPro" id="IPR001789">
    <property type="entry name" value="Sig_transdc_resp-reg_receiver"/>
</dbReference>
<dbReference type="PANTHER" id="PTHR43719:SF28">
    <property type="entry name" value="PEROXIDE STRESS-ACTIVATED HISTIDINE KINASE MAK1-RELATED"/>
    <property type="match status" value="1"/>
</dbReference>
<evidence type="ECO:0000313" key="6">
    <source>
        <dbReference type="EMBL" id="KIM95970.1"/>
    </source>
</evidence>
<dbReference type="SUPFAM" id="SSF55874">
    <property type="entry name" value="ATPase domain of HSP90 chaperone/DNA topoisomerase II/histidine kinase"/>
    <property type="match status" value="1"/>
</dbReference>
<dbReference type="InterPro" id="IPR005467">
    <property type="entry name" value="His_kinase_dom"/>
</dbReference>
<dbReference type="OrthoDB" id="303614at2759"/>
<organism evidence="6 7">
    <name type="scientific">Oidiodendron maius (strain Zn)</name>
    <dbReference type="NCBI Taxonomy" id="913774"/>
    <lineage>
        <taxon>Eukaryota</taxon>
        <taxon>Fungi</taxon>
        <taxon>Dikarya</taxon>
        <taxon>Ascomycota</taxon>
        <taxon>Pezizomycotina</taxon>
        <taxon>Leotiomycetes</taxon>
        <taxon>Leotiomycetes incertae sedis</taxon>
        <taxon>Myxotrichaceae</taxon>
        <taxon>Oidiodendron</taxon>
    </lineage>
</organism>
<dbReference type="InterPro" id="IPR003594">
    <property type="entry name" value="HATPase_dom"/>
</dbReference>
<dbReference type="SUPFAM" id="SSF47384">
    <property type="entry name" value="Homodimeric domain of signal transducing histidine kinase"/>
    <property type="match status" value="1"/>
</dbReference>
<dbReference type="AlphaFoldDB" id="A0A0C3GIJ7"/>
<evidence type="ECO:0000313" key="7">
    <source>
        <dbReference type="Proteomes" id="UP000054321"/>
    </source>
</evidence>
<dbReference type="PRINTS" id="PR00344">
    <property type="entry name" value="BCTRLSENSOR"/>
</dbReference>
<protein>
    <recommendedName>
        <fullName evidence="8">Histidine kinase</fullName>
    </recommendedName>
</protein>
<dbReference type="InterPro" id="IPR050956">
    <property type="entry name" value="2C_system_His_kinase"/>
</dbReference>
<dbReference type="InterPro" id="IPR011006">
    <property type="entry name" value="CheY-like_superfamily"/>
</dbReference>
<evidence type="ECO:0000259" key="4">
    <source>
        <dbReference type="PROSITE" id="PS50109"/>
    </source>
</evidence>
<dbReference type="SUPFAM" id="SSF55781">
    <property type="entry name" value="GAF domain-like"/>
    <property type="match status" value="1"/>
</dbReference>
<keyword evidence="1 2" id="KW-0597">Phosphoprotein</keyword>
<dbReference type="PANTHER" id="PTHR43719">
    <property type="entry name" value="TWO-COMPONENT HISTIDINE KINASE"/>
    <property type="match status" value="1"/>
</dbReference>
<dbReference type="PROSITE" id="PS50110">
    <property type="entry name" value="RESPONSE_REGULATORY"/>
    <property type="match status" value="1"/>
</dbReference>
<dbReference type="HOGENOM" id="CLU_002763_0_0_1"/>
<dbReference type="Gene3D" id="3.40.50.2300">
    <property type="match status" value="1"/>
</dbReference>
<dbReference type="Gene3D" id="1.10.287.130">
    <property type="match status" value="1"/>
</dbReference>
<dbReference type="CDD" id="cd00082">
    <property type="entry name" value="HisKA"/>
    <property type="match status" value="1"/>
</dbReference>
<dbReference type="InterPro" id="IPR003661">
    <property type="entry name" value="HisK_dim/P_dom"/>
</dbReference>
<feature type="compositionally biased region" description="Polar residues" evidence="3">
    <location>
        <begin position="316"/>
        <end position="326"/>
    </location>
</feature>
<dbReference type="Pfam" id="PF00512">
    <property type="entry name" value="HisKA"/>
    <property type="match status" value="1"/>
</dbReference>
<dbReference type="InterPro" id="IPR036890">
    <property type="entry name" value="HATPase_C_sf"/>
</dbReference>